<keyword evidence="5" id="KW-1185">Reference proteome</keyword>
<organism evidence="4 5">
    <name type="scientific">Skeletonema marinoi</name>
    <dbReference type="NCBI Taxonomy" id="267567"/>
    <lineage>
        <taxon>Eukaryota</taxon>
        <taxon>Sar</taxon>
        <taxon>Stramenopiles</taxon>
        <taxon>Ochrophyta</taxon>
        <taxon>Bacillariophyta</taxon>
        <taxon>Coscinodiscophyceae</taxon>
        <taxon>Thalassiosirophycidae</taxon>
        <taxon>Thalassiosirales</taxon>
        <taxon>Skeletonemataceae</taxon>
        <taxon>Skeletonema</taxon>
        <taxon>Skeletonema marinoi-dohrnii complex</taxon>
    </lineage>
</organism>
<dbReference type="AlphaFoldDB" id="A0AAD8YFE5"/>
<dbReference type="GO" id="GO:0005789">
    <property type="term" value="C:endoplasmic reticulum membrane"/>
    <property type="evidence" value="ECO:0007669"/>
    <property type="project" value="UniProtKB-SubCell"/>
</dbReference>
<keyword evidence="1" id="KW-0378">Hydrolase</keyword>
<dbReference type="InterPro" id="IPR014044">
    <property type="entry name" value="CAP_dom"/>
</dbReference>
<name>A0AAD8YFE5_9STRA</name>
<dbReference type="SMART" id="SM00198">
    <property type="entry name" value="SCP"/>
    <property type="match status" value="1"/>
</dbReference>
<dbReference type="Proteomes" id="UP001224775">
    <property type="component" value="Unassembled WGS sequence"/>
</dbReference>
<accession>A0AAD8YFE5</accession>
<evidence type="ECO:0000256" key="2">
    <source>
        <dbReference type="SAM" id="MobiDB-lite"/>
    </source>
</evidence>
<feature type="compositionally biased region" description="Polar residues" evidence="2">
    <location>
        <begin position="443"/>
        <end position="452"/>
    </location>
</feature>
<keyword evidence="1" id="KW-0472">Membrane</keyword>
<dbReference type="Gene3D" id="3.40.50.1820">
    <property type="entry name" value="alpha/beta hydrolase"/>
    <property type="match status" value="1"/>
</dbReference>
<keyword evidence="1" id="KW-0653">Protein transport</keyword>
<proteinExistence type="inferred from homology"/>
<dbReference type="PANTHER" id="PTHR47909:SF2">
    <property type="entry name" value="GPI INOSITOL-DEACYLASE"/>
    <property type="match status" value="1"/>
</dbReference>
<dbReference type="SUPFAM" id="SSF53474">
    <property type="entry name" value="alpha/beta-Hydrolases"/>
    <property type="match status" value="1"/>
</dbReference>
<keyword evidence="1" id="KW-0813">Transport</keyword>
<dbReference type="EMBL" id="JATAAI010000005">
    <property type="protein sequence ID" value="KAK1745524.1"/>
    <property type="molecule type" value="Genomic_DNA"/>
</dbReference>
<feature type="domain" description="SCP" evidence="3">
    <location>
        <begin position="253"/>
        <end position="392"/>
    </location>
</feature>
<dbReference type="Pfam" id="PF07819">
    <property type="entry name" value="PGAP1"/>
    <property type="match status" value="1"/>
</dbReference>
<evidence type="ECO:0000259" key="3">
    <source>
        <dbReference type="SMART" id="SM00198"/>
    </source>
</evidence>
<feature type="region of interest" description="Disordered" evidence="2">
    <location>
        <begin position="428"/>
        <end position="452"/>
    </location>
</feature>
<dbReference type="SUPFAM" id="SSF55797">
    <property type="entry name" value="PR-1-like"/>
    <property type="match status" value="1"/>
</dbReference>
<evidence type="ECO:0000313" key="4">
    <source>
        <dbReference type="EMBL" id="KAK1745524.1"/>
    </source>
</evidence>
<gene>
    <name evidence="4" type="ORF">QTG54_003448</name>
</gene>
<comment type="similarity">
    <text evidence="1">Belongs to the GPI inositol-deacylase family.</text>
</comment>
<dbReference type="Gene3D" id="3.40.33.10">
    <property type="entry name" value="CAP"/>
    <property type="match status" value="1"/>
</dbReference>
<keyword evidence="1" id="KW-0256">Endoplasmic reticulum</keyword>
<sequence>MMNQESSSEYERKKCVELINSTHHQPNMMLFARQLLLVLLPQVFCSAAATDDASPPIRKRTQHRHSSSNSSTHLRGGSTRDTDNFDPFMGVPRELIADDLTESTGLSMSLSMSTTSALTTSTPTTTPTILDYEPCDDPNLVPIEVNIITDRFAKEDETGYRLMSHPEDNSTEPVTYLERTEMDNSATYTDKICLPKGRYIFTVYDKLNGLCCGGGRGDYSVKSKGIEILNGGGFPAPEISYTILAGVEALMSDEDRQWLDGHNSRRRTFHIDNGKTFKPLVWSESLAQAAADYAATITPDCQILRKTDPWGQNVAINSQKVISQNQILPDTVLRYMFDRKLNADYPNNNQLTQIAWRGSRYVGCASLIEQSNSGAYCHVSVCKYARPGNCSINQDNWLEATLADRSNCGKVCPDDGCHKCSNVGNLQTTTSSSNRDSSRERATCTTNPRSGSRSITLVRGSQCRRHPPIPPCPSNTSTSTSKLMIMRKHNDACGLQLAGLLIVLLLTLSSYTTNAFSVKTHLPINSSARDVFCLRNKLGQTDYRATATRCNATPSNNQGGALPSLPDVKAAVIVPGFLTGKDEFVPLAKSLTAKGIPTVVVPMPNWHWLPCLGGRSMRPMLERIDFTVKHLAAVAGDLDQFEALTKDTLTIPEDPQLLIPNFSYNPIDLYQDFRNNPGGVLQVGGSAEVDGYPSWNPKGTFHEAPEAQGKVALIGHSAGGWICRAYMSQRNYGGKSYNGHELVHSLVTLGSPHGNAPGPAFKGVEWVNNDVMDAGVRALAVAGSGYKGDSSGQLTQNAYSFCCPNGTDGSQYDGDGVTPVESALAMKEYVTNADTLVLDDVGHFCWSDVFGGETVAPELTKFHKEGRPWYGDDDIIEKWAGWL</sequence>
<comment type="function">
    <text evidence="1">Involved in inositol deacylation of GPI-anchored proteins which plays important roles in the quality control and ER-associated degradation of GPI-anchored proteins.</text>
</comment>
<reference evidence="4" key="1">
    <citation type="submission" date="2023-06" db="EMBL/GenBank/DDBJ databases">
        <title>Survivors Of The Sea: Transcriptome response of Skeletonema marinoi to long-term dormancy.</title>
        <authorList>
            <person name="Pinder M.I.M."/>
            <person name="Kourtchenko O."/>
            <person name="Robertson E.K."/>
            <person name="Larsson T."/>
            <person name="Maumus F."/>
            <person name="Osuna-Cruz C.M."/>
            <person name="Vancaester E."/>
            <person name="Stenow R."/>
            <person name="Vandepoele K."/>
            <person name="Ploug H."/>
            <person name="Bruchert V."/>
            <person name="Godhe A."/>
            <person name="Topel M."/>
        </authorList>
    </citation>
    <scope>NUCLEOTIDE SEQUENCE</scope>
    <source>
        <strain evidence="4">R05AC</strain>
    </source>
</reference>
<protein>
    <recommendedName>
        <fullName evidence="1">GPI inositol-deacylase</fullName>
        <ecNumber evidence="1">3.1.-.-</ecNumber>
    </recommendedName>
</protein>
<feature type="region of interest" description="Disordered" evidence="2">
    <location>
        <begin position="50"/>
        <end position="85"/>
    </location>
</feature>
<dbReference type="InterPro" id="IPR012908">
    <property type="entry name" value="PGAP1-ab_dom-like"/>
</dbReference>
<evidence type="ECO:0000313" key="5">
    <source>
        <dbReference type="Proteomes" id="UP001224775"/>
    </source>
</evidence>
<dbReference type="GO" id="GO:0016788">
    <property type="term" value="F:hydrolase activity, acting on ester bonds"/>
    <property type="evidence" value="ECO:0007669"/>
    <property type="project" value="InterPro"/>
</dbReference>
<dbReference type="PANTHER" id="PTHR47909">
    <property type="entry name" value="ALPHA/BETA-HYDROLASES SUPERFAMILY PROTEIN"/>
    <property type="match status" value="1"/>
</dbReference>
<comment type="caution">
    <text evidence="4">The sequence shown here is derived from an EMBL/GenBank/DDBJ whole genome shotgun (WGS) entry which is preliminary data.</text>
</comment>
<dbReference type="GO" id="GO:0015031">
    <property type="term" value="P:protein transport"/>
    <property type="evidence" value="ECO:0007669"/>
    <property type="project" value="UniProtKB-KW"/>
</dbReference>
<dbReference type="EC" id="3.1.-.-" evidence="1"/>
<feature type="compositionally biased region" description="Basic residues" evidence="2">
    <location>
        <begin position="57"/>
        <end position="66"/>
    </location>
</feature>
<evidence type="ECO:0000256" key="1">
    <source>
        <dbReference type="RuleBase" id="RU365011"/>
    </source>
</evidence>
<dbReference type="InterPro" id="IPR035940">
    <property type="entry name" value="CAP_sf"/>
</dbReference>
<dbReference type="Pfam" id="PF00188">
    <property type="entry name" value="CAP"/>
    <property type="match status" value="1"/>
</dbReference>
<comment type="subcellular location">
    <subcellularLocation>
        <location evidence="1">Endoplasmic reticulum membrane</location>
    </subcellularLocation>
</comment>
<dbReference type="InterPro" id="IPR029058">
    <property type="entry name" value="AB_hydrolase_fold"/>
</dbReference>